<dbReference type="Proteomes" id="UP000245956">
    <property type="component" value="Unassembled WGS sequence"/>
</dbReference>
<evidence type="ECO:0000256" key="2">
    <source>
        <dbReference type="SAM" id="MobiDB-lite"/>
    </source>
</evidence>
<comment type="caution">
    <text evidence="4">The sequence shown here is derived from an EMBL/GenBank/DDBJ whole genome shotgun (WGS) entry which is preliminary data.</text>
</comment>
<protein>
    <recommendedName>
        <fullName evidence="3">Zn(2)-C6 fungal-type domain-containing protein</fullName>
    </recommendedName>
</protein>
<evidence type="ECO:0000313" key="4">
    <source>
        <dbReference type="EMBL" id="PWI71657.1"/>
    </source>
</evidence>
<dbReference type="PANTHER" id="PTHR37534">
    <property type="entry name" value="TRANSCRIPTIONAL ACTIVATOR PROTEIN UGA3"/>
    <property type="match status" value="1"/>
</dbReference>
<dbReference type="InterPro" id="IPR036864">
    <property type="entry name" value="Zn2-C6_fun-type_DNA-bd_sf"/>
</dbReference>
<dbReference type="GO" id="GO:0045944">
    <property type="term" value="P:positive regulation of transcription by RNA polymerase II"/>
    <property type="evidence" value="ECO:0007669"/>
    <property type="project" value="TreeGrafter"/>
</dbReference>
<dbReference type="AlphaFoldDB" id="A0A2U3EAX2"/>
<dbReference type="EMBL" id="LCWV01000007">
    <property type="protein sequence ID" value="PWI71657.1"/>
    <property type="molecule type" value="Genomic_DNA"/>
</dbReference>
<evidence type="ECO:0000313" key="5">
    <source>
        <dbReference type="Proteomes" id="UP000245956"/>
    </source>
</evidence>
<dbReference type="CDD" id="cd00067">
    <property type="entry name" value="GAL4"/>
    <property type="match status" value="1"/>
</dbReference>
<dbReference type="Gene3D" id="4.10.240.10">
    <property type="entry name" value="Zn(2)-C6 fungal-type DNA-binding domain"/>
    <property type="match status" value="1"/>
</dbReference>
<sequence length="574" mass="64139">MASSSGLPAPSCANGRANLRYPSYTPPPTMARSRGGCGTCKKRHRKCDETRPSCRQCQASGLECAGYQKVLSWDVGVASRGRLRGAALPVQIRSRTAGDVSKMKSAARPPRTEQEPSRPLGPRRLVSTMDRPNTRPQPTDEPRSSLRDREHRSSWASFLPRDPSSHFREQAINTASPDNTPLSPELIDAAHASEGQRLLNEFSKTTVYLLYSTSTRDSVRSHLYHLAQQSEPLYNVFIAIHLYTSNPESPPPQFEEYYDRSLRMFRDRLARYDGTLDEGLMSAGIFICTLNVSGTSVLDLGPCTELTVSPHSYHQLFQANPWSVHLKHMLQVYGFDVSGGELSRFADLKLQFPVEVMAIMDLPTFVRGRHTTTLGIWSRFREAQRTLLGGKALGVEVVSGIPRSLLDIFATIEDESAEAAFLSWPGEVGEVPHCHLWEAYRLAGVLVGRRLRRKQRGGKLRDPPSPTVDVLLARLIAALDALCDTRLRPEYSHLLALNATLYPCTAARQEIAAMRRRPDWVDQLRRILRLCEPYGKTANAKTVDKMLEDALDSGDDSFDIDDEARRRGVEISLL</sequence>
<dbReference type="GO" id="GO:0000976">
    <property type="term" value="F:transcription cis-regulatory region binding"/>
    <property type="evidence" value="ECO:0007669"/>
    <property type="project" value="TreeGrafter"/>
</dbReference>
<dbReference type="PROSITE" id="PS00463">
    <property type="entry name" value="ZN2_CY6_FUNGAL_1"/>
    <property type="match status" value="1"/>
</dbReference>
<accession>A0A2U3EAX2</accession>
<dbReference type="SUPFAM" id="SSF57701">
    <property type="entry name" value="Zn2/Cys6 DNA-binding domain"/>
    <property type="match status" value="1"/>
</dbReference>
<feature type="region of interest" description="Disordered" evidence="2">
    <location>
        <begin position="1"/>
        <end position="37"/>
    </location>
</feature>
<dbReference type="GO" id="GO:0008270">
    <property type="term" value="F:zinc ion binding"/>
    <property type="evidence" value="ECO:0007669"/>
    <property type="project" value="InterPro"/>
</dbReference>
<feature type="region of interest" description="Disordered" evidence="2">
    <location>
        <begin position="96"/>
        <end position="163"/>
    </location>
</feature>
<evidence type="ECO:0000259" key="3">
    <source>
        <dbReference type="PROSITE" id="PS50048"/>
    </source>
</evidence>
<feature type="compositionally biased region" description="Basic and acidic residues" evidence="2">
    <location>
        <begin position="138"/>
        <end position="153"/>
    </location>
</feature>
<dbReference type="SMART" id="SM00066">
    <property type="entry name" value="GAL4"/>
    <property type="match status" value="1"/>
</dbReference>
<keyword evidence="1" id="KW-0539">Nucleus</keyword>
<dbReference type="GO" id="GO:0005634">
    <property type="term" value="C:nucleus"/>
    <property type="evidence" value="ECO:0007669"/>
    <property type="project" value="TreeGrafter"/>
</dbReference>
<evidence type="ECO:0000256" key="1">
    <source>
        <dbReference type="ARBA" id="ARBA00023242"/>
    </source>
</evidence>
<dbReference type="Pfam" id="PF00172">
    <property type="entry name" value="Zn_clus"/>
    <property type="match status" value="1"/>
</dbReference>
<gene>
    <name evidence="4" type="ORF">PCL_11751</name>
</gene>
<dbReference type="PROSITE" id="PS50048">
    <property type="entry name" value="ZN2_CY6_FUNGAL_2"/>
    <property type="match status" value="1"/>
</dbReference>
<feature type="domain" description="Zn(2)-C6 fungal-type" evidence="3">
    <location>
        <begin position="36"/>
        <end position="64"/>
    </location>
</feature>
<dbReference type="PANTHER" id="PTHR37534:SF44">
    <property type="entry name" value="ZN(II)2CYS6 TRANSCRIPTION FACTOR (EUROFUNG)"/>
    <property type="match status" value="1"/>
</dbReference>
<proteinExistence type="predicted"/>
<name>A0A2U3EAX2_PURLI</name>
<reference evidence="4 5" key="1">
    <citation type="journal article" date="2016" name="Front. Microbiol.">
        <title>Genome and transcriptome sequences reveal the specific parasitism of the nematophagous Purpureocillium lilacinum 36-1.</title>
        <authorList>
            <person name="Xie J."/>
            <person name="Li S."/>
            <person name="Mo C."/>
            <person name="Xiao X."/>
            <person name="Peng D."/>
            <person name="Wang G."/>
            <person name="Xiao Y."/>
        </authorList>
    </citation>
    <scope>NUCLEOTIDE SEQUENCE [LARGE SCALE GENOMIC DNA]</scope>
    <source>
        <strain evidence="4 5">36-1</strain>
    </source>
</reference>
<dbReference type="GO" id="GO:0000981">
    <property type="term" value="F:DNA-binding transcription factor activity, RNA polymerase II-specific"/>
    <property type="evidence" value="ECO:0007669"/>
    <property type="project" value="InterPro"/>
</dbReference>
<dbReference type="InterPro" id="IPR001138">
    <property type="entry name" value="Zn2Cys6_DnaBD"/>
</dbReference>
<organism evidence="4 5">
    <name type="scientific">Purpureocillium lilacinum</name>
    <name type="common">Paecilomyces lilacinus</name>
    <dbReference type="NCBI Taxonomy" id="33203"/>
    <lineage>
        <taxon>Eukaryota</taxon>
        <taxon>Fungi</taxon>
        <taxon>Dikarya</taxon>
        <taxon>Ascomycota</taxon>
        <taxon>Pezizomycotina</taxon>
        <taxon>Sordariomycetes</taxon>
        <taxon>Hypocreomycetidae</taxon>
        <taxon>Hypocreales</taxon>
        <taxon>Ophiocordycipitaceae</taxon>
        <taxon>Purpureocillium</taxon>
    </lineage>
</organism>